<accession>K3X6S9</accession>
<dbReference type="GO" id="GO:0033897">
    <property type="term" value="F:ribonuclease T2 activity"/>
    <property type="evidence" value="ECO:0007669"/>
    <property type="project" value="InterPro"/>
</dbReference>
<keyword evidence="6" id="KW-1185">Reference proteome</keyword>
<dbReference type="PANTHER" id="PTHR11240:SF22">
    <property type="entry name" value="RIBONUCLEASE T2"/>
    <property type="match status" value="1"/>
</dbReference>
<feature type="compositionally biased region" description="Low complexity" evidence="3">
    <location>
        <begin position="342"/>
        <end position="361"/>
    </location>
</feature>
<name>K3X6S9_GLOUD</name>
<dbReference type="GO" id="GO:0006401">
    <property type="term" value="P:RNA catabolic process"/>
    <property type="evidence" value="ECO:0007669"/>
    <property type="project" value="TreeGrafter"/>
</dbReference>
<dbReference type="AlphaFoldDB" id="K3X6S9"/>
<dbReference type="EMBL" id="GL376607">
    <property type="status" value="NOT_ANNOTATED_CDS"/>
    <property type="molecule type" value="Genomic_DNA"/>
</dbReference>
<evidence type="ECO:0000313" key="6">
    <source>
        <dbReference type="Proteomes" id="UP000019132"/>
    </source>
</evidence>
<dbReference type="Gene3D" id="3.90.730.10">
    <property type="entry name" value="Ribonuclease T2-like"/>
    <property type="match status" value="1"/>
</dbReference>
<dbReference type="OMA" id="MGDKWID"/>
<sequence>MFAKSSLFVLAALMAGEFQAATAIDYVGGWLPTPPKQQCVDICINSKATPTCLTNAPECLAKKQVPGDFDYLLMEQIFAPQFCRDLLKGVDGTISHQNVLPYPNGITCKPEVVKSEMTIHGLWPNYNDGYVGCCNVTEAIGNHPYNAADFAKNQPELLKEMAQKWIDPTQSNEYDSLCEIYNHEFQKHGLCYSAKGNDFEGAAVDYFKATLSAAKMVEAATAQINKWAAQPEPLIRSVELIQNLYPKKVQVFCSAVDGSNQLSIVRTCFKKPDVISAAGPSEQIDCADPAPTSTFALCDASKPISLYGYVSPASTPAPSTAAPTPATTTVAPTPAVTTVAPTPAPTTVAPAPAATTAAPSTIPHPSC</sequence>
<dbReference type="Proteomes" id="UP000019132">
    <property type="component" value="Unassembled WGS sequence"/>
</dbReference>
<dbReference type="InterPro" id="IPR033130">
    <property type="entry name" value="RNase_T2_His_AS_2"/>
</dbReference>
<feature type="signal peptide" evidence="4">
    <location>
        <begin position="1"/>
        <end position="23"/>
    </location>
</feature>
<dbReference type="VEuPathDB" id="FungiDB:PYU1_G012901"/>
<dbReference type="GO" id="GO:0005576">
    <property type="term" value="C:extracellular region"/>
    <property type="evidence" value="ECO:0007669"/>
    <property type="project" value="TreeGrafter"/>
</dbReference>
<evidence type="ECO:0000256" key="2">
    <source>
        <dbReference type="RuleBase" id="RU004328"/>
    </source>
</evidence>
<feature type="chain" id="PRO_5003868436" evidence="4">
    <location>
        <begin position="24"/>
        <end position="367"/>
    </location>
</feature>
<organism evidence="5 6">
    <name type="scientific">Globisporangium ultimum (strain ATCC 200006 / CBS 805.95 / DAOM BR144)</name>
    <name type="common">Pythium ultimum</name>
    <dbReference type="NCBI Taxonomy" id="431595"/>
    <lineage>
        <taxon>Eukaryota</taxon>
        <taxon>Sar</taxon>
        <taxon>Stramenopiles</taxon>
        <taxon>Oomycota</taxon>
        <taxon>Peronosporomycetes</taxon>
        <taxon>Pythiales</taxon>
        <taxon>Pythiaceae</taxon>
        <taxon>Globisporangium</taxon>
    </lineage>
</organism>
<reference evidence="6" key="2">
    <citation type="submission" date="2010-04" db="EMBL/GenBank/DDBJ databases">
        <authorList>
            <person name="Buell R."/>
            <person name="Hamilton J."/>
            <person name="Hostetler J."/>
        </authorList>
    </citation>
    <scope>NUCLEOTIDE SEQUENCE [LARGE SCALE GENOMIC DNA]</scope>
    <source>
        <strain evidence="6">DAOM:BR144</strain>
    </source>
</reference>
<dbReference type="eggNOG" id="ENOG502S285">
    <property type="taxonomic scope" value="Eukaryota"/>
</dbReference>
<dbReference type="SUPFAM" id="SSF55895">
    <property type="entry name" value="Ribonuclease Rh-like"/>
    <property type="match status" value="1"/>
</dbReference>
<evidence type="ECO:0000256" key="1">
    <source>
        <dbReference type="ARBA" id="ARBA00007469"/>
    </source>
</evidence>
<evidence type="ECO:0000256" key="4">
    <source>
        <dbReference type="SAM" id="SignalP"/>
    </source>
</evidence>
<evidence type="ECO:0000256" key="3">
    <source>
        <dbReference type="SAM" id="MobiDB-lite"/>
    </source>
</evidence>
<proteinExistence type="inferred from homology"/>
<dbReference type="Pfam" id="PF00445">
    <property type="entry name" value="Ribonuclease_T2"/>
    <property type="match status" value="1"/>
</dbReference>
<dbReference type="GO" id="GO:0003723">
    <property type="term" value="F:RNA binding"/>
    <property type="evidence" value="ECO:0007669"/>
    <property type="project" value="InterPro"/>
</dbReference>
<dbReference type="FunFam" id="3.90.730.10:FF:000011">
    <property type="entry name" value="Uncharacterized protein"/>
    <property type="match status" value="1"/>
</dbReference>
<dbReference type="InterPro" id="IPR001568">
    <property type="entry name" value="RNase_T2-like"/>
</dbReference>
<keyword evidence="4" id="KW-0732">Signal</keyword>
<dbReference type="PROSITE" id="PS00531">
    <property type="entry name" value="RNASE_T2_2"/>
    <property type="match status" value="1"/>
</dbReference>
<dbReference type="EnsemblProtists" id="PYU1_T012928">
    <property type="protein sequence ID" value="PYU1_T012928"/>
    <property type="gene ID" value="PYU1_G012901"/>
</dbReference>
<dbReference type="PANTHER" id="PTHR11240">
    <property type="entry name" value="RIBONUCLEASE T2"/>
    <property type="match status" value="1"/>
</dbReference>
<dbReference type="HOGENOM" id="CLU_077551_0_0_1"/>
<evidence type="ECO:0000313" key="5">
    <source>
        <dbReference type="EnsemblProtists" id="PYU1_T012928"/>
    </source>
</evidence>
<comment type="similarity">
    <text evidence="1 2">Belongs to the RNase T2 family.</text>
</comment>
<feature type="region of interest" description="Disordered" evidence="3">
    <location>
        <begin position="342"/>
        <end position="367"/>
    </location>
</feature>
<reference evidence="5" key="3">
    <citation type="submission" date="2015-02" db="UniProtKB">
        <authorList>
            <consortium name="EnsemblProtists"/>
        </authorList>
    </citation>
    <scope>IDENTIFICATION</scope>
    <source>
        <strain evidence="5">DAOM BR144</strain>
    </source>
</reference>
<protein>
    <submittedName>
        <fullName evidence="5">Uncharacterized protein</fullName>
    </submittedName>
</protein>
<reference evidence="6" key="1">
    <citation type="journal article" date="2010" name="Genome Biol.">
        <title>Genome sequence of the necrotrophic plant pathogen Pythium ultimum reveals original pathogenicity mechanisms and effector repertoire.</title>
        <authorList>
            <person name="Levesque C.A."/>
            <person name="Brouwer H."/>
            <person name="Cano L."/>
            <person name="Hamilton J.P."/>
            <person name="Holt C."/>
            <person name="Huitema E."/>
            <person name="Raffaele S."/>
            <person name="Robideau G.P."/>
            <person name="Thines M."/>
            <person name="Win J."/>
            <person name="Zerillo M.M."/>
            <person name="Beakes G.W."/>
            <person name="Boore J.L."/>
            <person name="Busam D."/>
            <person name="Dumas B."/>
            <person name="Ferriera S."/>
            <person name="Fuerstenberg S.I."/>
            <person name="Gachon C.M."/>
            <person name="Gaulin E."/>
            <person name="Govers F."/>
            <person name="Grenville-Briggs L."/>
            <person name="Horner N."/>
            <person name="Hostetler J."/>
            <person name="Jiang R.H."/>
            <person name="Johnson J."/>
            <person name="Krajaejun T."/>
            <person name="Lin H."/>
            <person name="Meijer H.J."/>
            <person name="Moore B."/>
            <person name="Morris P."/>
            <person name="Phuntmart V."/>
            <person name="Puiu D."/>
            <person name="Shetty J."/>
            <person name="Stajich J.E."/>
            <person name="Tripathy S."/>
            <person name="Wawra S."/>
            <person name="van West P."/>
            <person name="Whitty B.R."/>
            <person name="Coutinho P.M."/>
            <person name="Henrissat B."/>
            <person name="Martin F."/>
            <person name="Thomas P.D."/>
            <person name="Tyler B.M."/>
            <person name="De Vries R.P."/>
            <person name="Kamoun S."/>
            <person name="Yandell M."/>
            <person name="Tisserat N."/>
            <person name="Buell C.R."/>
        </authorList>
    </citation>
    <scope>NUCLEOTIDE SEQUENCE</scope>
    <source>
        <strain evidence="6">DAOM:BR144</strain>
    </source>
</reference>
<dbReference type="InParanoid" id="K3X6S9"/>
<dbReference type="InterPro" id="IPR036430">
    <property type="entry name" value="RNase_T2-like_sf"/>
</dbReference>